<gene>
    <name evidence="5" type="ORF">ACFSDX_14820</name>
</gene>
<feature type="region of interest" description="Disordered" evidence="2">
    <location>
        <begin position="230"/>
        <end position="256"/>
    </location>
</feature>
<keyword evidence="1 3" id="KW-0472">Membrane</keyword>
<dbReference type="PANTHER" id="PTHR30329">
    <property type="entry name" value="STATOR ELEMENT OF FLAGELLAR MOTOR COMPLEX"/>
    <property type="match status" value="1"/>
</dbReference>
<dbReference type="RefSeq" id="WP_382314856.1">
    <property type="nucleotide sequence ID" value="NZ_JBHUFD010000005.1"/>
</dbReference>
<sequence length="463" mass="48282">MRLDSIVNQYLSDDLLAQLAQASAMPRPAAEAYRRVVLPALVRQLAVPIDAGEADARWDMCRQLFLSRLLTDKEELLRTDIGWPDRRRYLAQKVLGATQVATLTESTAQPAQAVTLLGFLTIMTLAAVGEHAHEADLEPAALSGWLSEQAMLMAAEKSQLPPAPKTGGAAPRHSPPAAAPAARGGKKMKVLSAVGTLALVAVAGGYFLLGTPANATQQGIAAGEVAAAEAAPTPPASESAPAPASASEPAPTSETVTMPAVPAPVVTPTAAAPAAVAARPAVLGAVLRDTVGNAALARQIGGKFNVALGRYSKGEGQPLIVKLINRATLTVGINSTESLLYKRLSKTNLPRPTDIVLDRLAFDLGQARLGAEGAQQLGSVASILKTFPKAHLVVVGHANNQEAQAMRLGLQRATVAVDELVKQGVDATRLQAQGMLSTELPTDKDSPERQAMLQGISLKMSRL</sequence>
<comment type="caution">
    <text evidence="5">The sequence shown here is derived from an EMBL/GenBank/DDBJ whole genome shotgun (WGS) entry which is preliminary data.</text>
</comment>
<evidence type="ECO:0000256" key="2">
    <source>
        <dbReference type="SAM" id="MobiDB-lite"/>
    </source>
</evidence>
<dbReference type="Proteomes" id="UP001597197">
    <property type="component" value="Unassembled WGS sequence"/>
</dbReference>
<protein>
    <submittedName>
        <fullName evidence="5">OmpA family protein</fullName>
    </submittedName>
</protein>
<evidence type="ECO:0000256" key="3">
    <source>
        <dbReference type="SAM" id="Phobius"/>
    </source>
</evidence>
<proteinExistence type="predicted"/>
<dbReference type="InterPro" id="IPR050330">
    <property type="entry name" value="Bact_OuterMem_StrucFunc"/>
</dbReference>
<feature type="domain" description="OmpA-like" evidence="4">
    <location>
        <begin position="350"/>
        <end position="463"/>
    </location>
</feature>
<reference evidence="6" key="1">
    <citation type="journal article" date="2019" name="Int. J. Syst. Evol. Microbiol.">
        <title>The Global Catalogue of Microorganisms (GCM) 10K type strain sequencing project: providing services to taxonomists for standard genome sequencing and annotation.</title>
        <authorList>
            <consortium name="The Broad Institute Genomics Platform"/>
            <consortium name="The Broad Institute Genome Sequencing Center for Infectious Disease"/>
            <person name="Wu L."/>
            <person name="Ma J."/>
        </authorList>
    </citation>
    <scope>NUCLEOTIDE SEQUENCE [LARGE SCALE GENOMIC DNA]</scope>
    <source>
        <strain evidence="6">CGMCC 1.15795</strain>
    </source>
</reference>
<evidence type="ECO:0000313" key="5">
    <source>
        <dbReference type="EMBL" id="MFD1873718.1"/>
    </source>
</evidence>
<dbReference type="InterPro" id="IPR006665">
    <property type="entry name" value="OmpA-like"/>
</dbReference>
<dbReference type="CDD" id="cd07185">
    <property type="entry name" value="OmpA_C-like"/>
    <property type="match status" value="1"/>
</dbReference>
<feature type="region of interest" description="Disordered" evidence="2">
    <location>
        <begin position="159"/>
        <end position="184"/>
    </location>
</feature>
<evidence type="ECO:0000313" key="6">
    <source>
        <dbReference type="Proteomes" id="UP001597197"/>
    </source>
</evidence>
<dbReference type="PROSITE" id="PS51123">
    <property type="entry name" value="OMPA_2"/>
    <property type="match status" value="1"/>
</dbReference>
<dbReference type="PANTHER" id="PTHR30329:SF21">
    <property type="entry name" value="LIPOPROTEIN YIAD-RELATED"/>
    <property type="match status" value="1"/>
</dbReference>
<dbReference type="Pfam" id="PF00691">
    <property type="entry name" value="OmpA"/>
    <property type="match status" value="1"/>
</dbReference>
<dbReference type="SUPFAM" id="SSF103088">
    <property type="entry name" value="OmpA-like"/>
    <property type="match status" value="1"/>
</dbReference>
<evidence type="ECO:0000256" key="1">
    <source>
        <dbReference type="PROSITE-ProRule" id="PRU00473"/>
    </source>
</evidence>
<keyword evidence="6" id="KW-1185">Reference proteome</keyword>
<organism evidence="5 6">
    <name type="scientific">Hymenobacter bucti</name>
    <dbReference type="NCBI Taxonomy" id="1844114"/>
    <lineage>
        <taxon>Bacteria</taxon>
        <taxon>Pseudomonadati</taxon>
        <taxon>Bacteroidota</taxon>
        <taxon>Cytophagia</taxon>
        <taxon>Cytophagales</taxon>
        <taxon>Hymenobacteraceae</taxon>
        <taxon>Hymenobacter</taxon>
    </lineage>
</organism>
<keyword evidence="3" id="KW-1133">Transmembrane helix</keyword>
<accession>A0ABW4QVY3</accession>
<dbReference type="Gene3D" id="3.30.1330.60">
    <property type="entry name" value="OmpA-like domain"/>
    <property type="match status" value="1"/>
</dbReference>
<dbReference type="InterPro" id="IPR036737">
    <property type="entry name" value="OmpA-like_sf"/>
</dbReference>
<feature type="transmembrane region" description="Helical" evidence="3">
    <location>
        <begin position="190"/>
        <end position="209"/>
    </location>
</feature>
<evidence type="ECO:0000259" key="4">
    <source>
        <dbReference type="PROSITE" id="PS51123"/>
    </source>
</evidence>
<dbReference type="EMBL" id="JBHUFD010000005">
    <property type="protein sequence ID" value="MFD1873718.1"/>
    <property type="molecule type" value="Genomic_DNA"/>
</dbReference>
<name>A0ABW4QVY3_9BACT</name>
<keyword evidence="3" id="KW-0812">Transmembrane</keyword>